<dbReference type="GO" id="GO:0016787">
    <property type="term" value="F:hydrolase activity"/>
    <property type="evidence" value="ECO:0007669"/>
    <property type="project" value="UniProtKB-KW"/>
</dbReference>
<dbReference type="RefSeq" id="WP_133360816.1">
    <property type="nucleotide sequence ID" value="NZ_SMUV01000071.1"/>
</dbReference>
<dbReference type="EMBL" id="SMUV01000071">
    <property type="protein sequence ID" value="TDK43817.1"/>
    <property type="molecule type" value="Genomic_DNA"/>
</dbReference>
<protein>
    <submittedName>
        <fullName evidence="2">Alpha/beta hydrolase</fullName>
    </submittedName>
</protein>
<accession>A0A4V3AQR6</accession>
<dbReference type="AlphaFoldDB" id="A0A4V3AQR6"/>
<dbReference type="PANTHER" id="PTHR36513">
    <property type="entry name" value="ABC TRANSMEMBRANE TYPE-1 DOMAIN-CONTAINING PROTEIN"/>
    <property type="match status" value="1"/>
</dbReference>
<dbReference type="InterPro" id="IPR010297">
    <property type="entry name" value="DUF900_hydrolase"/>
</dbReference>
<dbReference type="PANTHER" id="PTHR36513:SF1">
    <property type="entry name" value="TRANSMEMBRANE PROTEIN"/>
    <property type="match status" value="1"/>
</dbReference>
<dbReference type="Proteomes" id="UP000295301">
    <property type="component" value="Unassembled WGS sequence"/>
</dbReference>
<evidence type="ECO:0000313" key="2">
    <source>
        <dbReference type="EMBL" id="TDK43817.1"/>
    </source>
</evidence>
<dbReference type="OrthoDB" id="9797755at2"/>
<proteinExistence type="predicted"/>
<dbReference type="Pfam" id="PF05990">
    <property type="entry name" value="DUF900"/>
    <property type="match status" value="1"/>
</dbReference>
<keyword evidence="2" id="KW-0378">Hydrolase</keyword>
<feature type="signal peptide" evidence="1">
    <location>
        <begin position="1"/>
        <end position="19"/>
    </location>
</feature>
<name>A0A4V3AQR6_9RHOB</name>
<gene>
    <name evidence="2" type="ORF">E1832_16185</name>
</gene>
<evidence type="ECO:0000256" key="1">
    <source>
        <dbReference type="SAM" id="SignalP"/>
    </source>
</evidence>
<keyword evidence="3" id="KW-1185">Reference proteome</keyword>
<evidence type="ECO:0000313" key="3">
    <source>
        <dbReference type="Proteomes" id="UP000295301"/>
    </source>
</evidence>
<comment type="caution">
    <text evidence="2">The sequence shown here is derived from an EMBL/GenBank/DDBJ whole genome shotgun (WGS) entry which is preliminary data.</text>
</comment>
<organism evidence="2 3">
    <name type="scientific">Antarcticimicrobium luteum</name>
    <dbReference type="NCBI Taxonomy" id="2547397"/>
    <lineage>
        <taxon>Bacteria</taxon>
        <taxon>Pseudomonadati</taxon>
        <taxon>Pseudomonadota</taxon>
        <taxon>Alphaproteobacteria</taxon>
        <taxon>Rhodobacterales</taxon>
        <taxon>Paracoccaceae</taxon>
        <taxon>Antarcticimicrobium</taxon>
    </lineage>
</organism>
<sequence>MPRLAPVLLLALAFGTAASAPRAQVADSFATLPYLAEVDPDAALNRIAELTSDPGPDPRPIYDLYRMAAGLLIEGGQVDQAAQAIARLADLAVSSRDYLGFDPLPVYAEAAALLNDTGQDRAARDSLLAMYAEQRSSGAAPQDLTRTADEIARLSEVLGVAAPALAAPLAAENFQTISVYYATDRGISGEIDAPLYYGDGRGAPDWGVATVSRPVRQMPQDYSKLRAVQPMAQADWTARLDAASGQGTLVYVPGAATRFEQAARRAALMAQALGGVERPVLFSWPASGSTLDYMGDSAAAGASARILARMLAALAARPGARPPHLLAGGMGAQVLTDALELIAARGEAAGPDGAPPFGQLILAVPDVDADRFRGLLPVLRPLVQRITLYASQTDAQMAVPRRLYGPALRAGWGGEATLVDPAADSIDLSMLEGDMLTAPAVLADMAMLLWRDAAPERRCGLRPEPGGAGDPPVWRPAEAICSDPALLGVLARLRQEDARTHDRALELLRAMVPDPGRRAGLARVFLRPMAP</sequence>
<feature type="chain" id="PRO_5020401219" evidence="1">
    <location>
        <begin position="20"/>
        <end position="531"/>
    </location>
</feature>
<keyword evidence="1" id="KW-0732">Signal</keyword>
<reference evidence="2 3" key="1">
    <citation type="submission" date="2019-03" db="EMBL/GenBank/DDBJ databases">
        <title>Ruegeria lutea sp. nov., a novel strain, isolated from marine sediment, the Masan Bay, South Korea.</title>
        <authorList>
            <person name="Kim J."/>
            <person name="Kim D.-Y."/>
            <person name="Lee S.-S."/>
        </authorList>
    </citation>
    <scope>NUCLEOTIDE SEQUENCE [LARGE SCALE GENOMIC DNA]</scope>
    <source>
        <strain evidence="2 3">318-1</strain>
    </source>
</reference>